<protein>
    <submittedName>
        <fullName evidence="3">DUF3841 domain-containing protein</fullName>
    </submittedName>
    <submittedName>
        <fullName evidence="2">Domain of uncharacterized function (DUF3841)</fullName>
    </submittedName>
</protein>
<dbReference type="Proteomes" id="UP000095362">
    <property type="component" value="Unassembled WGS sequence"/>
</dbReference>
<evidence type="ECO:0000313" key="2">
    <source>
        <dbReference type="EMBL" id="CUN94837.1"/>
    </source>
</evidence>
<dbReference type="EMBL" id="JABWDC010000070">
    <property type="protein sequence ID" value="NUN87642.1"/>
    <property type="molecule type" value="Genomic_DNA"/>
</dbReference>
<dbReference type="EMBL" id="QRIM01000010">
    <property type="protein sequence ID" value="RHG60143.1"/>
    <property type="molecule type" value="Genomic_DNA"/>
</dbReference>
<evidence type="ECO:0000313" key="5">
    <source>
        <dbReference type="EMBL" id="RGU42693.1"/>
    </source>
</evidence>
<organism evidence="2 8">
    <name type="scientific">Coprococcus comes</name>
    <dbReference type="NCBI Taxonomy" id="410072"/>
    <lineage>
        <taxon>Bacteria</taxon>
        <taxon>Bacillati</taxon>
        <taxon>Bacillota</taxon>
        <taxon>Clostridia</taxon>
        <taxon>Lachnospirales</taxon>
        <taxon>Lachnospiraceae</taxon>
        <taxon>Coprococcus</taxon>
    </lineage>
</organism>
<evidence type="ECO:0000313" key="9">
    <source>
        <dbReference type="Proteomes" id="UP000095727"/>
    </source>
</evidence>
<dbReference type="EMBL" id="QRXY01000026">
    <property type="protein sequence ID" value="RGU42693.1"/>
    <property type="molecule type" value="Genomic_DNA"/>
</dbReference>
<reference evidence="8 9" key="1">
    <citation type="submission" date="2015-09" db="EMBL/GenBank/DDBJ databases">
        <authorList>
            <consortium name="Pathogen Informatics"/>
        </authorList>
    </citation>
    <scope>NUCLEOTIDE SEQUENCE [LARGE SCALE GENOMIC DNA]</scope>
    <source>
        <strain evidence="2 8">2789STDY5834866</strain>
        <strain evidence="1 9">2789STDY5834962</strain>
    </source>
</reference>
<dbReference type="EMBL" id="CYZK01000005">
    <property type="protein sequence ID" value="CUN94837.1"/>
    <property type="molecule type" value="Genomic_DNA"/>
</dbReference>
<dbReference type="RefSeq" id="WP_008373458.1">
    <property type="nucleotide sequence ID" value="NZ_CAXSNH010000004.1"/>
</dbReference>
<evidence type="ECO:0000313" key="13">
    <source>
        <dbReference type="Proteomes" id="UP000286595"/>
    </source>
</evidence>
<sequence>MAKITVWSKQHENVWKVLQETGRYTVKREYIIKDLKEHSELVLDTYEWLVKNGPDYGNKPADVEFPVWVSFRQDATMLPEKGRVILELEIEESLITRVNFTKWGMILNYSYIPADKADEKRHKELLEAYGVSDTQAYMSQFYPEIKREIRESWKRLFDDDIQIGSDGCYGNIWEVRREWVKNVIQ</sequence>
<dbReference type="Proteomes" id="UP000286595">
    <property type="component" value="Unassembled WGS sequence"/>
</dbReference>
<name>A0A174B1Y2_9FIRM</name>
<evidence type="ECO:0000313" key="3">
    <source>
        <dbReference type="EMBL" id="NUN87642.1"/>
    </source>
</evidence>
<evidence type="ECO:0000313" key="4">
    <source>
        <dbReference type="EMBL" id="RGT91668.1"/>
    </source>
</evidence>
<accession>A0A174B1Y2</accession>
<evidence type="ECO:0000313" key="12">
    <source>
        <dbReference type="Proteomes" id="UP000285693"/>
    </source>
</evidence>
<dbReference type="GeneID" id="92826012"/>
<dbReference type="Proteomes" id="UP000284579">
    <property type="component" value="Unassembled WGS sequence"/>
</dbReference>
<dbReference type="STRING" id="410072.ERS852525_00093"/>
<dbReference type="EMBL" id="QRHO01000011">
    <property type="protein sequence ID" value="RHF83010.1"/>
    <property type="molecule type" value="Genomic_DNA"/>
</dbReference>
<dbReference type="InterPro" id="IPR024211">
    <property type="entry name" value="DUF3841"/>
</dbReference>
<dbReference type="Proteomes" id="UP000285693">
    <property type="component" value="Unassembled WGS sequence"/>
</dbReference>
<dbReference type="Proteomes" id="UP000283360">
    <property type="component" value="Unassembled WGS sequence"/>
</dbReference>
<dbReference type="AlphaFoldDB" id="A0A174B1Y2"/>
<evidence type="ECO:0000313" key="1">
    <source>
        <dbReference type="EMBL" id="CUM68935.1"/>
    </source>
</evidence>
<dbReference type="PaxDb" id="410072-ERS852525_00093"/>
<dbReference type="EMBL" id="CYXR01000001">
    <property type="protein sequence ID" value="CUM68935.1"/>
    <property type="molecule type" value="Genomic_DNA"/>
</dbReference>
<evidence type="ECO:0000313" key="7">
    <source>
        <dbReference type="EMBL" id="RHG60143.1"/>
    </source>
</evidence>
<evidence type="ECO:0000313" key="8">
    <source>
        <dbReference type="Proteomes" id="UP000095362"/>
    </source>
</evidence>
<reference evidence="3 14" key="3">
    <citation type="submission" date="2020-04" db="EMBL/GenBank/DDBJ databases">
        <authorList>
            <person name="Pieper L."/>
        </authorList>
    </citation>
    <scope>NUCLEOTIDE SEQUENCE [LARGE SCALE GENOMIC DNA]</scope>
    <source>
        <strain evidence="3 14">F22</strain>
    </source>
</reference>
<evidence type="ECO:0000313" key="10">
    <source>
        <dbReference type="Proteomes" id="UP000283360"/>
    </source>
</evidence>
<gene>
    <name evidence="7" type="ORF">DW252_09800</name>
    <name evidence="6" type="ORF">DW656_09710</name>
    <name evidence="5" type="ORF">DWW65_14925</name>
    <name evidence="4" type="ORF">DWX03_03945</name>
    <name evidence="2" type="ORF">ERS852481_01103</name>
    <name evidence="1" type="ORF">ERS852574_00029</name>
    <name evidence="3" type="ORF">HUU93_13740</name>
</gene>
<dbReference type="Proteomes" id="UP000095727">
    <property type="component" value="Unassembled WGS sequence"/>
</dbReference>
<keyword evidence="10" id="KW-1185">Reference proteome</keyword>
<evidence type="ECO:0000313" key="11">
    <source>
        <dbReference type="Proteomes" id="UP000284579"/>
    </source>
</evidence>
<dbReference type="EMBL" id="QRXJ01000004">
    <property type="protein sequence ID" value="RGT91668.1"/>
    <property type="molecule type" value="Genomic_DNA"/>
</dbReference>
<dbReference type="Proteomes" id="UP000554488">
    <property type="component" value="Unassembled WGS sequence"/>
</dbReference>
<reference evidence="3 14" key="4">
    <citation type="submission" date="2020-07" db="EMBL/GenBank/DDBJ databases">
        <title>Bacterial metabolism rescues the inhibition of intestinal drug absorption by food and drug additives.</title>
        <authorList>
            <person name="Zou L."/>
            <person name="Spanogiannopoulos P."/>
            <person name="Chien H.-C."/>
            <person name="Pieper L.M."/>
            <person name="Cai W."/>
            <person name="Khuri N."/>
            <person name="Pottel J."/>
            <person name="Vora B."/>
            <person name="Ni Z."/>
            <person name="Tsakalozou E."/>
            <person name="Zhang W."/>
            <person name="Shoichet B.K."/>
            <person name="Giacomini K.M."/>
            <person name="Turnbaugh P.J."/>
        </authorList>
    </citation>
    <scope>NUCLEOTIDE SEQUENCE [LARGE SCALE GENOMIC DNA]</scope>
    <source>
        <strain evidence="3 14">F22</strain>
    </source>
</reference>
<evidence type="ECO:0000313" key="6">
    <source>
        <dbReference type="EMBL" id="RHF83010.1"/>
    </source>
</evidence>
<reference evidence="10 11" key="2">
    <citation type="submission" date="2018-08" db="EMBL/GenBank/DDBJ databases">
        <title>A genome reference for cultivated species of the human gut microbiota.</title>
        <authorList>
            <person name="Zou Y."/>
            <person name="Xue W."/>
            <person name="Luo G."/>
        </authorList>
    </citation>
    <scope>NUCLEOTIDE SEQUENCE [LARGE SCALE GENOMIC DNA]</scope>
    <source>
        <strain evidence="5 12">AF16-31</strain>
        <strain evidence="4 10">AF18-12LB</strain>
        <strain evidence="7 13">AM22-12LB</strain>
        <strain evidence="6 11">AM23-3</strain>
    </source>
</reference>
<proteinExistence type="predicted"/>
<evidence type="ECO:0000313" key="14">
    <source>
        <dbReference type="Proteomes" id="UP000554488"/>
    </source>
</evidence>
<dbReference type="OrthoDB" id="286252at2"/>
<dbReference type="Pfam" id="PF12952">
    <property type="entry name" value="DUF3841"/>
    <property type="match status" value="1"/>
</dbReference>